<keyword evidence="3" id="KW-1185">Reference proteome</keyword>
<feature type="compositionally biased region" description="Pro residues" evidence="1">
    <location>
        <begin position="56"/>
        <end position="68"/>
    </location>
</feature>
<name>A0A139ATJ2_GONPJ</name>
<evidence type="ECO:0000313" key="3">
    <source>
        <dbReference type="Proteomes" id="UP000070544"/>
    </source>
</evidence>
<evidence type="ECO:0000313" key="2">
    <source>
        <dbReference type="EMBL" id="KXS20042.1"/>
    </source>
</evidence>
<reference evidence="2 3" key="1">
    <citation type="journal article" date="2015" name="Genome Biol. Evol.">
        <title>Phylogenomic analyses indicate that early fungi evolved digesting cell walls of algal ancestors of land plants.</title>
        <authorList>
            <person name="Chang Y."/>
            <person name="Wang S."/>
            <person name="Sekimoto S."/>
            <person name="Aerts A.L."/>
            <person name="Choi C."/>
            <person name="Clum A."/>
            <person name="LaButti K.M."/>
            <person name="Lindquist E.A."/>
            <person name="Yee Ngan C."/>
            <person name="Ohm R.A."/>
            <person name="Salamov A.A."/>
            <person name="Grigoriev I.V."/>
            <person name="Spatafora J.W."/>
            <person name="Berbee M.L."/>
        </authorList>
    </citation>
    <scope>NUCLEOTIDE SEQUENCE [LARGE SCALE GENOMIC DNA]</scope>
    <source>
        <strain evidence="2 3">JEL478</strain>
    </source>
</reference>
<organism evidence="2 3">
    <name type="scientific">Gonapodya prolifera (strain JEL478)</name>
    <name type="common">Monoblepharis prolifera</name>
    <dbReference type="NCBI Taxonomy" id="1344416"/>
    <lineage>
        <taxon>Eukaryota</taxon>
        <taxon>Fungi</taxon>
        <taxon>Fungi incertae sedis</taxon>
        <taxon>Chytridiomycota</taxon>
        <taxon>Chytridiomycota incertae sedis</taxon>
        <taxon>Monoblepharidomycetes</taxon>
        <taxon>Monoblepharidales</taxon>
        <taxon>Gonapodyaceae</taxon>
        <taxon>Gonapodya</taxon>
    </lineage>
</organism>
<dbReference type="Proteomes" id="UP000070544">
    <property type="component" value="Unassembled WGS sequence"/>
</dbReference>
<gene>
    <name evidence="2" type="ORF">M427DRAFT_400661</name>
</gene>
<protein>
    <submittedName>
        <fullName evidence="2">Uncharacterized protein</fullName>
    </submittedName>
</protein>
<dbReference type="EMBL" id="KQ965736">
    <property type="protein sequence ID" value="KXS20042.1"/>
    <property type="molecule type" value="Genomic_DNA"/>
</dbReference>
<sequence>MCVASCAEKRRRWGGFRRIGTFSRFNRLFDFSRLNALLLPVLKEPSFSMHFITFQSPPPSPPTPPPSAPTTTADTPP</sequence>
<feature type="region of interest" description="Disordered" evidence="1">
    <location>
        <begin position="53"/>
        <end position="77"/>
    </location>
</feature>
<proteinExistence type="predicted"/>
<dbReference type="AlphaFoldDB" id="A0A139ATJ2"/>
<evidence type="ECO:0000256" key="1">
    <source>
        <dbReference type="SAM" id="MobiDB-lite"/>
    </source>
</evidence>
<accession>A0A139ATJ2</accession>